<reference evidence="1" key="2">
    <citation type="submission" date="2021-04" db="EMBL/GenBank/DDBJ databases">
        <authorList>
            <person name="Gilroy R."/>
        </authorList>
    </citation>
    <scope>NUCLEOTIDE SEQUENCE</scope>
    <source>
        <strain evidence="1">CHK196-3914</strain>
    </source>
</reference>
<name>A0A9D2K206_9FIRM</name>
<evidence type="ECO:0000313" key="2">
    <source>
        <dbReference type="Proteomes" id="UP000824116"/>
    </source>
</evidence>
<gene>
    <name evidence="1" type="ORF">H9723_06410</name>
</gene>
<dbReference type="PIRSF" id="PIRSF033563">
    <property type="entry name" value="UCP033563"/>
    <property type="match status" value="1"/>
</dbReference>
<accession>A0A9D2K206</accession>
<evidence type="ECO:0000313" key="1">
    <source>
        <dbReference type="EMBL" id="HIZ74858.1"/>
    </source>
</evidence>
<dbReference type="Pfam" id="PF06245">
    <property type="entry name" value="DUF1015"/>
    <property type="match status" value="1"/>
</dbReference>
<dbReference type="PANTHER" id="PTHR36454:SF1">
    <property type="entry name" value="DUF1015 DOMAIN-CONTAINING PROTEIN"/>
    <property type="match status" value="1"/>
</dbReference>
<dbReference type="Proteomes" id="UP000824116">
    <property type="component" value="Unassembled WGS sequence"/>
</dbReference>
<comment type="caution">
    <text evidence="1">The sequence shown here is derived from an EMBL/GenBank/DDBJ whole genome shotgun (WGS) entry which is preliminary data.</text>
</comment>
<dbReference type="EMBL" id="DXAY01000150">
    <property type="protein sequence ID" value="HIZ74858.1"/>
    <property type="molecule type" value="Genomic_DNA"/>
</dbReference>
<protein>
    <submittedName>
        <fullName evidence="1">DUF1015 family protein</fullName>
    </submittedName>
</protein>
<dbReference type="PANTHER" id="PTHR36454">
    <property type="entry name" value="LMO2823 PROTEIN"/>
    <property type="match status" value="1"/>
</dbReference>
<organism evidence="1 2">
    <name type="scientific">Candidatus Mediterraneibacter stercoravium</name>
    <dbReference type="NCBI Taxonomy" id="2838685"/>
    <lineage>
        <taxon>Bacteria</taxon>
        <taxon>Bacillati</taxon>
        <taxon>Bacillota</taxon>
        <taxon>Clostridia</taxon>
        <taxon>Lachnospirales</taxon>
        <taxon>Lachnospiraceae</taxon>
        <taxon>Mediterraneibacter</taxon>
    </lineage>
</organism>
<reference evidence="1" key="1">
    <citation type="journal article" date="2021" name="PeerJ">
        <title>Extensive microbial diversity within the chicken gut microbiome revealed by metagenomics and culture.</title>
        <authorList>
            <person name="Gilroy R."/>
            <person name="Ravi A."/>
            <person name="Getino M."/>
            <person name="Pursley I."/>
            <person name="Horton D.L."/>
            <person name="Alikhan N.F."/>
            <person name="Baker D."/>
            <person name="Gharbi K."/>
            <person name="Hall N."/>
            <person name="Watson M."/>
            <person name="Adriaenssens E.M."/>
            <person name="Foster-Nyarko E."/>
            <person name="Jarju S."/>
            <person name="Secka A."/>
            <person name="Antonio M."/>
            <person name="Oren A."/>
            <person name="Chaudhuri R.R."/>
            <person name="La Ragione R."/>
            <person name="Hildebrand F."/>
            <person name="Pallen M.J."/>
        </authorList>
    </citation>
    <scope>NUCLEOTIDE SEQUENCE</scope>
    <source>
        <strain evidence="1">CHK196-3914</strain>
    </source>
</reference>
<proteinExistence type="predicted"/>
<dbReference type="AlphaFoldDB" id="A0A9D2K206"/>
<dbReference type="InterPro" id="IPR008323">
    <property type="entry name" value="UCP033563"/>
</dbReference>
<sequence>MSTIRPFQAVRPSGNLAASIAALPYDVYNSREARSIVTENPFSFLKIDRAETQFPEGTDMYSLQVYEKARDTLNSMIADGSFVKDASPCFYIYSLTMNGRTQSGLVGCAAVDDYLNGVILKHENTLEEKELDRIRHVDICSAQTGPIFLTYRPDEQIRTLIGRIRQEDPLFDFISDDAVRHQGWMIKSRNDIENISHLFSVIPHLYIADGHHRAASAVKVGMKRRAADPGFSGDEEYNFFLSVLFPSDELQIYDYNRVVTDLNGYTFDEVLGMIRNEFEVAPAEQCPYRPKKKGEFGLYHGGKWYRLSPARGLCTDDPVKCLDVSVLQDRILEPVFGIHDPKTDSRIHFIGGIRGLEELERSADISGGIAFSMYPTSMEELLRVADAGLLMPPKSTWFEPKLRSGLFIHQF</sequence>